<feature type="transmembrane region" description="Helical" evidence="2">
    <location>
        <begin position="45"/>
        <end position="68"/>
    </location>
</feature>
<keyword evidence="2" id="KW-0472">Membrane</keyword>
<comment type="caution">
    <text evidence="3">The sequence shown here is derived from an EMBL/GenBank/DDBJ whole genome shotgun (WGS) entry which is preliminary data.</text>
</comment>
<proteinExistence type="predicted"/>
<dbReference type="InterPro" id="IPR007466">
    <property type="entry name" value="Peptidyl-Arg-deiminase_porph"/>
</dbReference>
<dbReference type="SUPFAM" id="SSF55909">
    <property type="entry name" value="Pentein"/>
    <property type="match status" value="1"/>
</dbReference>
<keyword evidence="2" id="KW-0812">Transmembrane</keyword>
<evidence type="ECO:0000313" key="4">
    <source>
        <dbReference type="Proteomes" id="UP000233256"/>
    </source>
</evidence>
<keyword evidence="1" id="KW-0378">Hydrolase</keyword>
<dbReference type="Proteomes" id="UP000233256">
    <property type="component" value="Unassembled WGS sequence"/>
</dbReference>
<dbReference type="AlphaFoldDB" id="A0A2N1PRY7"/>
<dbReference type="GO" id="GO:0047632">
    <property type="term" value="F:agmatine deiminase activity"/>
    <property type="evidence" value="ECO:0007669"/>
    <property type="project" value="TreeGrafter"/>
</dbReference>
<keyword evidence="2" id="KW-1133">Transmembrane helix</keyword>
<reference evidence="3 4" key="1">
    <citation type="journal article" date="2017" name="ISME J.">
        <title>Potential for microbial H2 and metal transformations associated with novel bacteria and archaea in deep terrestrial subsurface sediments.</title>
        <authorList>
            <person name="Hernsdorf A.W."/>
            <person name="Amano Y."/>
            <person name="Miyakawa K."/>
            <person name="Ise K."/>
            <person name="Suzuki Y."/>
            <person name="Anantharaman K."/>
            <person name="Probst A."/>
            <person name="Burstein D."/>
            <person name="Thomas B.C."/>
            <person name="Banfield J.F."/>
        </authorList>
    </citation>
    <scope>NUCLEOTIDE SEQUENCE [LARGE SCALE GENOMIC DNA]</scope>
    <source>
        <strain evidence="3">HGW-Wallbacteria-1</strain>
    </source>
</reference>
<dbReference type="GO" id="GO:0009446">
    <property type="term" value="P:putrescine biosynthetic process"/>
    <property type="evidence" value="ECO:0007669"/>
    <property type="project" value="InterPro"/>
</dbReference>
<evidence type="ECO:0000313" key="3">
    <source>
        <dbReference type="EMBL" id="PKK91108.1"/>
    </source>
</evidence>
<evidence type="ECO:0000256" key="1">
    <source>
        <dbReference type="ARBA" id="ARBA00022801"/>
    </source>
</evidence>
<dbReference type="EMBL" id="PGXC01000003">
    <property type="protein sequence ID" value="PKK91108.1"/>
    <property type="molecule type" value="Genomic_DNA"/>
</dbReference>
<dbReference type="GO" id="GO:0004668">
    <property type="term" value="F:protein-arginine deiminase activity"/>
    <property type="evidence" value="ECO:0007669"/>
    <property type="project" value="InterPro"/>
</dbReference>
<evidence type="ECO:0008006" key="5">
    <source>
        <dbReference type="Google" id="ProtNLM"/>
    </source>
</evidence>
<name>A0A2N1PRY7_9BACT</name>
<gene>
    <name evidence="3" type="ORF">CVV64_04880</name>
</gene>
<evidence type="ECO:0000256" key="2">
    <source>
        <dbReference type="SAM" id="Phobius"/>
    </source>
</evidence>
<sequence>MILHQIFISGCRIVSVILATADEDVPVFQDNKDFKQYRRVKMFSIRFFSALLFMMMIFSQALPAMGLADLNNPLPCSLTAAESEMISGDYRGYLQNLRMELSGGRGFRKPVGPIRFPGEFEPAEGICFSWAGYTDLLKALISEASQEMKVFLAVSSFYQGSASRTLEAAGARMENLVFVDSSLDSVWMRDFGPYFIYGDSGNREIIDCLYNRPRPNDDKFPSILGKVLGVKSHLCSLIMPGGNFMTDGHGLGIMTDVVFDPSQGGDPDMSLDQLKQYMREYFGITKVIILKDLARDGTGHVDIFAKLLDDTNIIVGKYARPQDGFAGNYEILEENARILANETNGRGEKFRITRIPMPAYKSYVTYTHTNSTILNDKVFVPIYNRGTDEEALAVYRKVLPGHKVIGFDCNDVITANGAIHCITKLVMAAPLKISAPILPFEIDRGRTAYVRVRVQTAAGSDEAVRVKLHWSANPEGPFISEEATRTAEGRYLVTLPDPDQGSEVWYFISAEIPGRACVTLPENGVDEPVHLISR</sequence>
<organism evidence="3 4">
    <name type="scientific">Candidatus Wallbacteria bacterium HGW-Wallbacteria-1</name>
    <dbReference type="NCBI Taxonomy" id="2013854"/>
    <lineage>
        <taxon>Bacteria</taxon>
        <taxon>Candidatus Walliibacteriota</taxon>
    </lineage>
</organism>
<accession>A0A2N1PRY7</accession>
<dbReference type="PANTHER" id="PTHR31377:SF0">
    <property type="entry name" value="AGMATINE DEIMINASE-RELATED"/>
    <property type="match status" value="1"/>
</dbReference>
<dbReference type="Gene3D" id="3.75.10.10">
    <property type="entry name" value="L-arginine/glycine Amidinotransferase, Chain A"/>
    <property type="match status" value="1"/>
</dbReference>
<dbReference type="PANTHER" id="PTHR31377">
    <property type="entry name" value="AGMATINE DEIMINASE-RELATED"/>
    <property type="match status" value="1"/>
</dbReference>
<protein>
    <recommendedName>
        <fullName evidence="5">Agmatine deiminase</fullName>
    </recommendedName>
</protein>
<dbReference type="Pfam" id="PF04371">
    <property type="entry name" value="PAD_porph"/>
    <property type="match status" value="1"/>
</dbReference>